<reference evidence="1" key="1">
    <citation type="submission" date="2021-01" db="EMBL/GenBank/DDBJ databases">
        <authorList>
            <person name="Corre E."/>
            <person name="Pelletier E."/>
            <person name="Niang G."/>
            <person name="Scheremetjew M."/>
            <person name="Finn R."/>
            <person name="Kale V."/>
            <person name="Holt S."/>
            <person name="Cochrane G."/>
            <person name="Meng A."/>
            <person name="Brown T."/>
            <person name="Cohen L."/>
        </authorList>
    </citation>
    <scope>NUCLEOTIDE SEQUENCE</scope>
    <source>
        <strain evidence="1">CCMP1381</strain>
    </source>
</reference>
<dbReference type="EMBL" id="HBGS01054311">
    <property type="protein sequence ID" value="CAD9473949.1"/>
    <property type="molecule type" value="Transcribed_RNA"/>
</dbReference>
<organism evidence="1">
    <name type="scientific">Octactis speculum</name>
    <dbReference type="NCBI Taxonomy" id="3111310"/>
    <lineage>
        <taxon>Eukaryota</taxon>
        <taxon>Sar</taxon>
        <taxon>Stramenopiles</taxon>
        <taxon>Ochrophyta</taxon>
        <taxon>Dictyochophyceae</taxon>
        <taxon>Dictyochales</taxon>
        <taxon>Dictyochaceae</taxon>
        <taxon>Octactis</taxon>
    </lineage>
</organism>
<evidence type="ECO:0000313" key="1">
    <source>
        <dbReference type="EMBL" id="CAD9473949.1"/>
    </source>
</evidence>
<sequence length="358" mass="42511">MTMSIRNAEDDSHTLDSHVPFGEIEHDHLHGDRHSVELDGASSVEDIKERFGFAKSDHINKREAVLLFRAAESHLRRQITKMTSMKRFDEARVQENLLASLRVDFESHTMEIEHREMEVQRNLFKKAAKHIQKTEADYHTHHTLEVERQCKEMEEEFAKNCKIKRDNLEHDIRHIPVPKIKYSKRLLELMQTERSLLKLKQYDDAKNVRRMIDRIQPGEEDKFYKGHKDRIQLKREVLNKRIFEDEDRLYQRISAQQWDGMRIRDKGAKLNQVRITNMRRDMDHAHHLVLQKQPEMNTEPSAHWQDRPSHQESSAHFRGRHLHDACKGKKKDQAVYVASLCDNHEFDAPLEGTMTIRD</sequence>
<dbReference type="AlphaFoldDB" id="A0A7S2GWW2"/>
<gene>
    <name evidence="1" type="ORF">DSPE1174_LOCUS28040</name>
</gene>
<proteinExistence type="predicted"/>
<accession>A0A7S2GWW2</accession>
<name>A0A7S2GWW2_9STRA</name>
<protein>
    <submittedName>
        <fullName evidence="1">Uncharacterized protein</fullName>
    </submittedName>
</protein>